<evidence type="ECO:0000313" key="2">
    <source>
        <dbReference type="Proteomes" id="UP001518140"/>
    </source>
</evidence>
<protein>
    <submittedName>
        <fullName evidence="1">Uncharacterized protein</fullName>
    </submittedName>
</protein>
<dbReference type="RefSeq" id="WP_165344993.1">
    <property type="nucleotide sequence ID" value="NZ_JAAKZX010000264.1"/>
</dbReference>
<reference evidence="1 2" key="1">
    <citation type="submission" date="2020-02" db="EMBL/GenBank/DDBJ databases">
        <title>Whole-genome analyses of novel actinobacteria.</title>
        <authorList>
            <person name="Sahin N."/>
            <person name="Tokatli A."/>
        </authorList>
    </citation>
    <scope>NUCLEOTIDE SEQUENCE [LARGE SCALE GENOMIC DNA]</scope>
    <source>
        <strain evidence="1 2">YC419</strain>
    </source>
</reference>
<evidence type="ECO:0000313" key="1">
    <source>
        <dbReference type="EMBL" id="NGO48507.1"/>
    </source>
</evidence>
<dbReference type="EMBL" id="JAAKZX010000264">
    <property type="protein sequence ID" value="NGO48507.1"/>
    <property type="molecule type" value="Genomic_DNA"/>
</dbReference>
<accession>A0ABX0E2R6</accession>
<dbReference type="Proteomes" id="UP001518140">
    <property type="component" value="Unassembled WGS sequence"/>
</dbReference>
<comment type="caution">
    <text evidence="1">The sequence shown here is derived from an EMBL/GenBank/DDBJ whole genome shotgun (WGS) entry which is preliminary data.</text>
</comment>
<name>A0ABX0E2R6_9ACTN</name>
<sequence>MAHTPTPETLAALKAHGPRPAVAAMSARLTPEAAATILRSPFDYPMAFVLEADKAARSGVDAYLADVADDAKWFTS</sequence>
<organism evidence="1 2">
    <name type="scientific">Streptomyces ureilyticus</name>
    <dbReference type="NCBI Taxonomy" id="1775131"/>
    <lineage>
        <taxon>Bacteria</taxon>
        <taxon>Bacillati</taxon>
        <taxon>Actinomycetota</taxon>
        <taxon>Actinomycetes</taxon>
        <taxon>Kitasatosporales</taxon>
        <taxon>Streptomycetaceae</taxon>
        <taxon>Streptomyces</taxon>
    </lineage>
</organism>
<gene>
    <name evidence="1" type="ORF">G6048_42675</name>
</gene>
<keyword evidence="2" id="KW-1185">Reference proteome</keyword>
<proteinExistence type="predicted"/>